<dbReference type="RefSeq" id="WP_228849269.1">
    <property type="nucleotide sequence ID" value="NZ_JADCKQ010000009.1"/>
</dbReference>
<dbReference type="EMBL" id="JADCKQ010000009">
    <property type="protein sequence ID" value="MBI1494510.1"/>
    <property type="molecule type" value="Genomic_DNA"/>
</dbReference>
<protein>
    <submittedName>
        <fullName evidence="2">Uncharacterized protein</fullName>
    </submittedName>
</protein>
<sequence length="79" mass="8843">MKVDTVEDKPKRSIRKWIIRTLLGLTAFIVIAVGARVFLLSDVYDIEDIVADVRPSTVAFGPQGEVNVTFMAIPPKWVE</sequence>
<evidence type="ECO:0000256" key="1">
    <source>
        <dbReference type="SAM" id="Phobius"/>
    </source>
</evidence>
<comment type="caution">
    <text evidence="2">The sequence shown here is derived from an EMBL/GenBank/DDBJ whole genome shotgun (WGS) entry which is preliminary data.</text>
</comment>
<dbReference type="Proteomes" id="UP000640583">
    <property type="component" value="Unassembled WGS sequence"/>
</dbReference>
<gene>
    <name evidence="2" type="ORF">H1D41_12755</name>
</gene>
<proteinExistence type="predicted"/>
<evidence type="ECO:0000313" key="3">
    <source>
        <dbReference type="Proteomes" id="UP000640583"/>
    </source>
</evidence>
<dbReference type="AlphaFoldDB" id="A0A8J7LKR5"/>
<reference evidence="2" key="1">
    <citation type="submission" date="2020-10" db="EMBL/GenBank/DDBJ databases">
        <title>Paenihalocynthiibacter styelae gen. nov., sp. nov., isolated from stalked sea squirt Styela clava.</title>
        <authorList>
            <person name="Kim Y.-O."/>
            <person name="Yoon J.-H."/>
        </authorList>
    </citation>
    <scope>NUCLEOTIDE SEQUENCE</scope>
    <source>
        <strain evidence="2">MYP1-1</strain>
    </source>
</reference>
<organism evidence="2 3">
    <name type="scientific">Halocynthiibacter styelae</name>
    <dbReference type="NCBI Taxonomy" id="2761955"/>
    <lineage>
        <taxon>Bacteria</taxon>
        <taxon>Pseudomonadati</taxon>
        <taxon>Pseudomonadota</taxon>
        <taxon>Alphaproteobacteria</taxon>
        <taxon>Rhodobacterales</taxon>
        <taxon>Paracoccaceae</taxon>
        <taxon>Halocynthiibacter</taxon>
    </lineage>
</organism>
<keyword evidence="1" id="KW-1133">Transmembrane helix</keyword>
<accession>A0A8J7LKR5</accession>
<evidence type="ECO:0000313" key="2">
    <source>
        <dbReference type="EMBL" id="MBI1494510.1"/>
    </source>
</evidence>
<feature type="transmembrane region" description="Helical" evidence="1">
    <location>
        <begin position="21"/>
        <end position="39"/>
    </location>
</feature>
<name>A0A8J7LKR5_9RHOB</name>
<keyword evidence="3" id="KW-1185">Reference proteome</keyword>
<keyword evidence="1" id="KW-0812">Transmembrane</keyword>
<keyword evidence="1" id="KW-0472">Membrane</keyword>